<dbReference type="RefSeq" id="WP_304380692.1">
    <property type="nucleotide sequence ID" value="NZ_JBITPR010000034.1"/>
</dbReference>
<evidence type="ECO:0000313" key="3">
    <source>
        <dbReference type="Proteomes" id="UP001614264"/>
    </source>
</evidence>
<reference evidence="2 3" key="1">
    <citation type="submission" date="2024-07" db="EMBL/GenBank/DDBJ databases">
        <title>Whole genome sequencing of Prodigiosin pigment-producing Streptomyces salinarius isolated from rhizosphere soil of Arachis hypogaea.</title>
        <authorList>
            <person name="Vidhya A."/>
            <person name="Ramya S."/>
        </authorList>
    </citation>
    <scope>NUCLEOTIDE SEQUENCE [LARGE SCALE GENOMIC DNA]</scope>
    <source>
        <strain evidence="2 3">VRMG2420</strain>
    </source>
</reference>
<sequence length="112" mass="11466">MRPAPHAGTAVRSGRLGACLRVLVLLLVLVVPGTHVTAQAVPVTPVAGAGGTAGEYDHLDTALRVPGRRAAVVRAGPPCRTAGRRGAPLRLDARTESATAPPRGPRSVVLRC</sequence>
<dbReference type="EMBL" id="JBITPR010000034">
    <property type="protein sequence ID" value="MFI7871145.1"/>
    <property type="molecule type" value="Genomic_DNA"/>
</dbReference>
<evidence type="ECO:0000256" key="1">
    <source>
        <dbReference type="SAM" id="MobiDB-lite"/>
    </source>
</evidence>
<evidence type="ECO:0000313" key="2">
    <source>
        <dbReference type="EMBL" id="MFI7871145.1"/>
    </source>
</evidence>
<keyword evidence="3" id="KW-1185">Reference proteome</keyword>
<comment type="caution">
    <text evidence="2">The sequence shown here is derived from an EMBL/GenBank/DDBJ whole genome shotgun (WGS) entry which is preliminary data.</text>
</comment>
<gene>
    <name evidence="2" type="ORF">AB4829_11120</name>
</gene>
<feature type="region of interest" description="Disordered" evidence="1">
    <location>
        <begin position="77"/>
        <end position="112"/>
    </location>
</feature>
<name>A0ABW8B847_9ACTN</name>
<organism evidence="2 3">
    <name type="scientific">Streptomyces salinarius</name>
    <dbReference type="NCBI Taxonomy" id="2762598"/>
    <lineage>
        <taxon>Bacteria</taxon>
        <taxon>Bacillati</taxon>
        <taxon>Actinomycetota</taxon>
        <taxon>Actinomycetes</taxon>
        <taxon>Kitasatosporales</taxon>
        <taxon>Streptomycetaceae</taxon>
        <taxon>Streptomyces</taxon>
    </lineage>
</organism>
<accession>A0ABW8B847</accession>
<protein>
    <submittedName>
        <fullName evidence="2">Uncharacterized protein</fullName>
    </submittedName>
</protein>
<dbReference type="Proteomes" id="UP001614264">
    <property type="component" value="Unassembled WGS sequence"/>
</dbReference>
<proteinExistence type="predicted"/>